<dbReference type="PANTHER" id="PTHR45661:SF3">
    <property type="entry name" value="IG-LIKE DOMAIN-CONTAINING PROTEIN"/>
    <property type="match status" value="1"/>
</dbReference>
<evidence type="ECO:0000313" key="1">
    <source>
        <dbReference type="EMBL" id="EAY00190.1"/>
    </source>
</evidence>
<reference evidence="1" key="2">
    <citation type="journal article" date="2007" name="Science">
        <title>Draft genome sequence of the sexually transmitted pathogen Trichomonas vaginalis.</title>
        <authorList>
            <person name="Carlton J.M."/>
            <person name="Hirt R.P."/>
            <person name="Silva J.C."/>
            <person name="Delcher A.L."/>
            <person name="Schatz M."/>
            <person name="Zhao Q."/>
            <person name="Wortman J.R."/>
            <person name="Bidwell S.L."/>
            <person name="Alsmark U.C.M."/>
            <person name="Besteiro S."/>
            <person name="Sicheritz-Ponten T."/>
            <person name="Noel C.J."/>
            <person name="Dacks J.B."/>
            <person name="Foster P.G."/>
            <person name="Simillion C."/>
            <person name="Van de Peer Y."/>
            <person name="Miranda-Saavedra D."/>
            <person name="Barton G.J."/>
            <person name="Westrop G.D."/>
            <person name="Mueller S."/>
            <person name="Dessi D."/>
            <person name="Fiori P.L."/>
            <person name="Ren Q."/>
            <person name="Paulsen I."/>
            <person name="Zhang H."/>
            <person name="Bastida-Corcuera F.D."/>
            <person name="Simoes-Barbosa A."/>
            <person name="Brown M.T."/>
            <person name="Hayes R.D."/>
            <person name="Mukherjee M."/>
            <person name="Okumura C.Y."/>
            <person name="Schneider R."/>
            <person name="Smith A.J."/>
            <person name="Vanacova S."/>
            <person name="Villalvazo M."/>
            <person name="Haas B.J."/>
            <person name="Pertea M."/>
            <person name="Feldblyum T.V."/>
            <person name="Utterback T.R."/>
            <person name="Shu C.L."/>
            <person name="Osoegawa K."/>
            <person name="de Jong P.J."/>
            <person name="Hrdy I."/>
            <person name="Horvathova L."/>
            <person name="Zubacova Z."/>
            <person name="Dolezal P."/>
            <person name="Malik S.B."/>
            <person name="Logsdon J.M. Jr."/>
            <person name="Henze K."/>
            <person name="Gupta A."/>
            <person name="Wang C.C."/>
            <person name="Dunne R.L."/>
            <person name="Upcroft J.A."/>
            <person name="Upcroft P."/>
            <person name="White O."/>
            <person name="Salzberg S.L."/>
            <person name="Tang P."/>
            <person name="Chiu C.-H."/>
            <person name="Lee Y.-S."/>
            <person name="Embley T.M."/>
            <person name="Coombs G.H."/>
            <person name="Mottram J.C."/>
            <person name="Tachezy J."/>
            <person name="Fraser-Liggett C.M."/>
            <person name="Johnson P.J."/>
        </authorList>
    </citation>
    <scope>NUCLEOTIDE SEQUENCE [LARGE SCALE GENOMIC DNA]</scope>
    <source>
        <strain evidence="1">G3</strain>
    </source>
</reference>
<dbReference type="VEuPathDB" id="TrichDB:TVAGG3_0422070"/>
<dbReference type="InterPro" id="IPR032675">
    <property type="entry name" value="LRR_dom_sf"/>
</dbReference>
<dbReference type="InterPro" id="IPR053139">
    <property type="entry name" value="Surface_bspA-like"/>
</dbReference>
<organism evidence="1 2">
    <name type="scientific">Trichomonas vaginalis (strain ATCC PRA-98 / G3)</name>
    <dbReference type="NCBI Taxonomy" id="412133"/>
    <lineage>
        <taxon>Eukaryota</taxon>
        <taxon>Metamonada</taxon>
        <taxon>Parabasalia</taxon>
        <taxon>Trichomonadida</taxon>
        <taxon>Trichomonadidae</taxon>
        <taxon>Trichomonas</taxon>
    </lineage>
</organism>
<dbReference type="OMA" id="TISAKIY"/>
<dbReference type="AlphaFoldDB" id="A2F4I1"/>
<reference evidence="1" key="1">
    <citation type="submission" date="2006-10" db="EMBL/GenBank/DDBJ databases">
        <authorList>
            <person name="Amadeo P."/>
            <person name="Zhao Q."/>
            <person name="Wortman J."/>
            <person name="Fraser-Liggett C."/>
            <person name="Carlton J."/>
        </authorList>
    </citation>
    <scope>NUCLEOTIDE SEQUENCE</scope>
    <source>
        <strain evidence="1">G3</strain>
    </source>
</reference>
<dbReference type="Pfam" id="PF13306">
    <property type="entry name" value="LRR_5"/>
    <property type="match status" value="2"/>
</dbReference>
<dbReference type="VEuPathDB" id="TrichDB:TVAG_007200"/>
<sequence>MNTGLVAINLPSKLQSIEFATFKGCYHLKNISFGKNITFIGASCFENALNFFSVILPPKITSISGNCFKNASLASLEIPESVTTIGVMAFEDCHLPEKLTISAKIYNVDVFAFHGSKNLKVIHFLGITNIAYTGFLECQDLVEVLLPQKGRIGYDCFKGCKNLKFVRKHMTSGYNELGFQTNAFQDCINLQEFPFSYTYSINDELFKNCINLQNLDLEKTRYIGSMAFYNCSNLTCVHIADNAYVEYASFQYCVNLKYVYLGKFCKLYPDAFSDC</sequence>
<dbReference type="SUPFAM" id="SSF52058">
    <property type="entry name" value="L domain-like"/>
    <property type="match status" value="1"/>
</dbReference>
<dbReference type="Proteomes" id="UP000001542">
    <property type="component" value="Unassembled WGS sequence"/>
</dbReference>
<dbReference type="KEGG" id="tva:4758009"/>
<protein>
    <submittedName>
        <fullName evidence="1">Surface antigen Bsp, putative</fullName>
    </submittedName>
</protein>
<dbReference type="RefSeq" id="XP_001313119.1">
    <property type="nucleotide sequence ID" value="XM_001313118.1"/>
</dbReference>
<evidence type="ECO:0000313" key="2">
    <source>
        <dbReference type="Proteomes" id="UP000001542"/>
    </source>
</evidence>
<gene>
    <name evidence="1" type="ORF">TVAG_007200</name>
</gene>
<dbReference type="STRING" id="5722.A2F4I1"/>
<keyword evidence="2" id="KW-1185">Reference proteome</keyword>
<dbReference type="Gene3D" id="3.80.10.10">
    <property type="entry name" value="Ribonuclease Inhibitor"/>
    <property type="match status" value="2"/>
</dbReference>
<proteinExistence type="predicted"/>
<dbReference type="InParanoid" id="A2F4I1"/>
<name>A2F4I1_TRIV3</name>
<accession>A2F4I1</accession>
<dbReference type="SMR" id="A2F4I1"/>
<dbReference type="EMBL" id="DS113610">
    <property type="protein sequence ID" value="EAY00190.1"/>
    <property type="molecule type" value="Genomic_DNA"/>
</dbReference>
<dbReference type="InterPro" id="IPR026906">
    <property type="entry name" value="LRR_5"/>
</dbReference>
<dbReference type="PANTHER" id="PTHR45661">
    <property type="entry name" value="SURFACE ANTIGEN"/>
    <property type="match status" value="1"/>
</dbReference>